<evidence type="ECO:0000256" key="1">
    <source>
        <dbReference type="SAM" id="MobiDB-lite"/>
    </source>
</evidence>
<organism evidence="2 3">
    <name type="scientific">Arachis hypogaea</name>
    <name type="common">Peanut</name>
    <dbReference type="NCBI Taxonomy" id="3818"/>
    <lineage>
        <taxon>Eukaryota</taxon>
        <taxon>Viridiplantae</taxon>
        <taxon>Streptophyta</taxon>
        <taxon>Embryophyta</taxon>
        <taxon>Tracheophyta</taxon>
        <taxon>Spermatophyta</taxon>
        <taxon>Magnoliopsida</taxon>
        <taxon>eudicotyledons</taxon>
        <taxon>Gunneridae</taxon>
        <taxon>Pentapetalae</taxon>
        <taxon>rosids</taxon>
        <taxon>fabids</taxon>
        <taxon>Fabales</taxon>
        <taxon>Fabaceae</taxon>
        <taxon>Papilionoideae</taxon>
        <taxon>50 kb inversion clade</taxon>
        <taxon>dalbergioids sensu lato</taxon>
        <taxon>Dalbergieae</taxon>
        <taxon>Pterocarpus clade</taxon>
        <taxon>Arachis</taxon>
    </lineage>
</organism>
<dbReference type="Proteomes" id="UP000289738">
    <property type="component" value="Chromosome A09"/>
</dbReference>
<evidence type="ECO:0000313" key="2">
    <source>
        <dbReference type="EMBL" id="RYR39178.1"/>
    </source>
</evidence>
<dbReference type="AlphaFoldDB" id="A0A445BKG4"/>
<evidence type="ECO:0000313" key="3">
    <source>
        <dbReference type="Proteomes" id="UP000289738"/>
    </source>
</evidence>
<protein>
    <submittedName>
        <fullName evidence="2">Uncharacterized protein</fullName>
    </submittedName>
</protein>
<accession>A0A445BKG4</accession>
<dbReference type="EMBL" id="SDMP01000009">
    <property type="protein sequence ID" value="RYR39178.1"/>
    <property type="molecule type" value="Genomic_DNA"/>
</dbReference>
<comment type="caution">
    <text evidence="2">The sequence shown here is derived from an EMBL/GenBank/DDBJ whole genome shotgun (WGS) entry which is preliminary data.</text>
</comment>
<reference evidence="2 3" key="1">
    <citation type="submission" date="2019-01" db="EMBL/GenBank/DDBJ databases">
        <title>Sequencing of cultivated peanut Arachis hypogaea provides insights into genome evolution and oil improvement.</title>
        <authorList>
            <person name="Chen X."/>
        </authorList>
    </citation>
    <scope>NUCLEOTIDE SEQUENCE [LARGE SCALE GENOMIC DNA]</scope>
    <source>
        <strain evidence="3">cv. Fuhuasheng</strain>
        <tissue evidence="2">Leaves</tissue>
    </source>
</reference>
<feature type="region of interest" description="Disordered" evidence="1">
    <location>
        <begin position="1"/>
        <end position="26"/>
    </location>
</feature>
<gene>
    <name evidence="2" type="ORF">Ahy_A09g044649</name>
</gene>
<sequence>MRLRSGRIVHMEDEVSNANGGSSTNDSALVVAQPSDITSHSKGVVVSEKESHHVLVNLLTQQMTTILNPMMADHETKFDRLARQVERIARIVDYDEDQRQNTRENYEGFKNLFQVENDALRSRENPQLITRGQNADDVLARLRANQIGEHYQVTRIVEDVLNRVGFNIKFMNRHHFVSVFFHNVQMAKVPRRVKNPKIVTKFARERSKLDRTIQFKEQKGRVLEALKEMLLHPWVVLKFWVCSGFKIVRNSKTGMPSIDVIHSGTIEDLLEVLILISVAEPEEIRREQEEMDARYQRCLKLLKKLLRRKKLIWTHSCQNRTGDRTGQVKTHIQLFSYEVDI</sequence>
<name>A0A445BKG4_ARAHY</name>
<proteinExistence type="predicted"/>
<keyword evidence="3" id="KW-1185">Reference proteome</keyword>
<feature type="compositionally biased region" description="Polar residues" evidence="1">
    <location>
        <begin position="16"/>
        <end position="26"/>
    </location>
</feature>